<dbReference type="Proteomes" id="UP000030765">
    <property type="component" value="Unassembled WGS sequence"/>
</dbReference>
<dbReference type="AlphaFoldDB" id="A0A084WFG4"/>
<evidence type="ECO:0000313" key="2">
    <source>
        <dbReference type="EnsemblMetazoa" id="ASIC016959-PA"/>
    </source>
</evidence>
<dbReference type="EMBL" id="KE525342">
    <property type="protein sequence ID" value="KFB48958.1"/>
    <property type="molecule type" value="Genomic_DNA"/>
</dbReference>
<protein>
    <submittedName>
        <fullName evidence="1 2">Uncharacterized protein</fullName>
    </submittedName>
</protein>
<sequence length="112" mass="11870">MSMPHVQPLRLMANGKGERGTSGDDMAEIIEIYSYTAFLASGKTFSLALEGKAKADDKLNQNADLTPGSLLGVVLSLSLSLFAIGCFPPIASHPTDNTGCALQRRKSNHFSG</sequence>
<keyword evidence="3" id="KW-1185">Reference proteome</keyword>
<accession>A0A084WFG4</accession>
<evidence type="ECO:0000313" key="1">
    <source>
        <dbReference type="EMBL" id="KFB48958.1"/>
    </source>
</evidence>
<dbReference type="EMBL" id="ATLV01023347">
    <property type="status" value="NOT_ANNOTATED_CDS"/>
    <property type="molecule type" value="Genomic_DNA"/>
</dbReference>
<dbReference type="EnsemblMetazoa" id="ASIC016959-RA">
    <property type="protein sequence ID" value="ASIC016959-PA"/>
    <property type="gene ID" value="ASIC016959"/>
</dbReference>
<name>A0A084WFG4_ANOSI</name>
<reference evidence="2" key="2">
    <citation type="submission" date="2020-05" db="UniProtKB">
        <authorList>
            <consortium name="EnsemblMetazoa"/>
        </authorList>
    </citation>
    <scope>IDENTIFICATION</scope>
</reference>
<reference evidence="1 3" key="1">
    <citation type="journal article" date="2014" name="BMC Genomics">
        <title>Genome sequence of Anopheles sinensis provides insight into genetics basis of mosquito competence for malaria parasites.</title>
        <authorList>
            <person name="Zhou D."/>
            <person name="Zhang D."/>
            <person name="Ding G."/>
            <person name="Shi L."/>
            <person name="Hou Q."/>
            <person name="Ye Y."/>
            <person name="Xu Y."/>
            <person name="Zhou H."/>
            <person name="Xiong C."/>
            <person name="Li S."/>
            <person name="Yu J."/>
            <person name="Hong S."/>
            <person name="Yu X."/>
            <person name="Zou P."/>
            <person name="Chen C."/>
            <person name="Chang X."/>
            <person name="Wang W."/>
            <person name="Lv Y."/>
            <person name="Sun Y."/>
            <person name="Ma L."/>
            <person name="Shen B."/>
            <person name="Zhu C."/>
        </authorList>
    </citation>
    <scope>NUCLEOTIDE SEQUENCE [LARGE SCALE GENOMIC DNA]</scope>
</reference>
<evidence type="ECO:0000313" key="3">
    <source>
        <dbReference type="Proteomes" id="UP000030765"/>
    </source>
</evidence>
<proteinExistence type="predicted"/>
<organism evidence="1">
    <name type="scientific">Anopheles sinensis</name>
    <name type="common">Mosquito</name>
    <dbReference type="NCBI Taxonomy" id="74873"/>
    <lineage>
        <taxon>Eukaryota</taxon>
        <taxon>Metazoa</taxon>
        <taxon>Ecdysozoa</taxon>
        <taxon>Arthropoda</taxon>
        <taxon>Hexapoda</taxon>
        <taxon>Insecta</taxon>
        <taxon>Pterygota</taxon>
        <taxon>Neoptera</taxon>
        <taxon>Endopterygota</taxon>
        <taxon>Diptera</taxon>
        <taxon>Nematocera</taxon>
        <taxon>Culicoidea</taxon>
        <taxon>Culicidae</taxon>
        <taxon>Anophelinae</taxon>
        <taxon>Anopheles</taxon>
    </lineage>
</organism>
<dbReference type="VEuPathDB" id="VectorBase:ASIC016959"/>
<gene>
    <name evidence="1" type="ORF">ZHAS_00016959</name>
</gene>